<dbReference type="RefSeq" id="WP_256131473.1">
    <property type="nucleotide sequence ID" value="NZ_JANFXK010000005.1"/>
</dbReference>
<sequence>MKNILKLFYDCPGDWRENNQTSDFRFAKTARIKSENLDLLMDSFSDKQKELFERYCQADAEIEDMINFDQFCYAFHLGAQLMAEIIRGEDELLSD</sequence>
<evidence type="ECO:0000313" key="1">
    <source>
        <dbReference type="EMBL" id="MCQ4636289.1"/>
    </source>
</evidence>
<name>A0ABT1RM70_9FIRM</name>
<dbReference type="Proteomes" id="UP001524502">
    <property type="component" value="Unassembled WGS sequence"/>
</dbReference>
<dbReference type="Pfam" id="PF20648">
    <property type="entry name" value="DUF6809"/>
    <property type="match status" value="1"/>
</dbReference>
<organism evidence="1 2">
    <name type="scientific">Anaerovorax odorimutans</name>
    <dbReference type="NCBI Taxonomy" id="109327"/>
    <lineage>
        <taxon>Bacteria</taxon>
        <taxon>Bacillati</taxon>
        <taxon>Bacillota</taxon>
        <taxon>Clostridia</taxon>
        <taxon>Peptostreptococcales</taxon>
        <taxon>Anaerovoracaceae</taxon>
        <taxon>Anaerovorax</taxon>
    </lineage>
</organism>
<accession>A0ABT1RM70</accession>
<gene>
    <name evidence="1" type="ORF">NE619_06070</name>
</gene>
<evidence type="ECO:0000313" key="2">
    <source>
        <dbReference type="Proteomes" id="UP001524502"/>
    </source>
</evidence>
<reference evidence="1 2" key="1">
    <citation type="submission" date="2022-06" db="EMBL/GenBank/DDBJ databases">
        <title>Isolation of gut microbiota from human fecal samples.</title>
        <authorList>
            <person name="Pamer E.G."/>
            <person name="Barat B."/>
            <person name="Waligurski E."/>
            <person name="Medina S."/>
            <person name="Paddock L."/>
            <person name="Mostad J."/>
        </authorList>
    </citation>
    <scope>NUCLEOTIDE SEQUENCE [LARGE SCALE GENOMIC DNA]</scope>
    <source>
        <strain evidence="1 2">SL.3.17</strain>
    </source>
</reference>
<dbReference type="EMBL" id="JANFXK010000005">
    <property type="protein sequence ID" value="MCQ4636289.1"/>
    <property type="molecule type" value="Genomic_DNA"/>
</dbReference>
<evidence type="ECO:0008006" key="3">
    <source>
        <dbReference type="Google" id="ProtNLM"/>
    </source>
</evidence>
<keyword evidence="2" id="KW-1185">Reference proteome</keyword>
<protein>
    <recommendedName>
        <fullName evidence="3">Phage protein</fullName>
    </recommendedName>
</protein>
<comment type="caution">
    <text evidence="1">The sequence shown here is derived from an EMBL/GenBank/DDBJ whole genome shotgun (WGS) entry which is preliminary data.</text>
</comment>
<proteinExistence type="predicted"/>
<dbReference type="InterPro" id="IPR049215">
    <property type="entry name" value="DUF6809"/>
</dbReference>